<dbReference type="EMBL" id="WJQU01002946">
    <property type="protein sequence ID" value="KAJ6628989.1"/>
    <property type="molecule type" value="Genomic_DNA"/>
</dbReference>
<organism evidence="1 2">
    <name type="scientific">Pseudolycoriella hygida</name>
    <dbReference type="NCBI Taxonomy" id="35572"/>
    <lineage>
        <taxon>Eukaryota</taxon>
        <taxon>Metazoa</taxon>
        <taxon>Ecdysozoa</taxon>
        <taxon>Arthropoda</taxon>
        <taxon>Hexapoda</taxon>
        <taxon>Insecta</taxon>
        <taxon>Pterygota</taxon>
        <taxon>Neoptera</taxon>
        <taxon>Endopterygota</taxon>
        <taxon>Diptera</taxon>
        <taxon>Nematocera</taxon>
        <taxon>Sciaroidea</taxon>
        <taxon>Sciaridae</taxon>
        <taxon>Pseudolycoriella</taxon>
    </lineage>
</organism>
<evidence type="ECO:0000313" key="2">
    <source>
        <dbReference type="Proteomes" id="UP001151699"/>
    </source>
</evidence>
<feature type="non-terminal residue" evidence="1">
    <location>
        <position position="1"/>
    </location>
</feature>
<evidence type="ECO:0000313" key="1">
    <source>
        <dbReference type="EMBL" id="KAJ6628989.1"/>
    </source>
</evidence>
<protein>
    <submittedName>
        <fullName evidence="1">Uncharacterized protein</fullName>
    </submittedName>
</protein>
<comment type="caution">
    <text evidence="1">The sequence shown here is derived from an EMBL/GenBank/DDBJ whole genome shotgun (WGS) entry which is preliminary data.</text>
</comment>
<gene>
    <name evidence="1" type="ORF">Bhyg_16749</name>
</gene>
<name>A0A9Q0RUQ4_9DIPT</name>
<accession>A0A9Q0RUQ4</accession>
<reference evidence="1" key="1">
    <citation type="submission" date="2022-07" db="EMBL/GenBank/DDBJ databases">
        <authorList>
            <person name="Trinca V."/>
            <person name="Uliana J.V.C."/>
            <person name="Torres T.T."/>
            <person name="Ward R.J."/>
            <person name="Monesi N."/>
        </authorList>
    </citation>
    <scope>NUCLEOTIDE SEQUENCE</scope>
    <source>
        <strain evidence="1">HSMRA1968</strain>
        <tissue evidence="1">Whole embryos</tissue>
    </source>
</reference>
<dbReference type="AlphaFoldDB" id="A0A9Q0RUQ4"/>
<sequence length="146" mass="17215">MQRWRFRSRKKNNNFWSAGGAQRACKAFDITEDYRFIELDKFSFRHGNFSSIIEIDYMESKTSYENGINMKKNVFDLTDNPVVELLFADSKNPARGFHLVLGEKLNRLAYVEVVEPNHFIKYNNYSPDLPAWPFSINVTITEFKEK</sequence>
<proteinExistence type="predicted"/>
<keyword evidence="2" id="KW-1185">Reference proteome</keyword>
<dbReference type="Proteomes" id="UP001151699">
    <property type="component" value="Unassembled WGS sequence"/>
</dbReference>